<protein>
    <submittedName>
        <fullName evidence="1">Uncharacterized protein</fullName>
    </submittedName>
</protein>
<accession>A0AA36FSZ8</accession>
<organism evidence="1 2">
    <name type="scientific">Mesorhabditis spiculigera</name>
    <dbReference type="NCBI Taxonomy" id="96644"/>
    <lineage>
        <taxon>Eukaryota</taxon>
        <taxon>Metazoa</taxon>
        <taxon>Ecdysozoa</taxon>
        <taxon>Nematoda</taxon>
        <taxon>Chromadorea</taxon>
        <taxon>Rhabditida</taxon>
        <taxon>Rhabditina</taxon>
        <taxon>Rhabditomorpha</taxon>
        <taxon>Rhabditoidea</taxon>
        <taxon>Rhabditidae</taxon>
        <taxon>Mesorhabditinae</taxon>
        <taxon>Mesorhabditis</taxon>
    </lineage>
</organism>
<sequence length="76" mass="8065">MTSTIVNDSMEDITVQYTFSDGSKSALIPFTDVDVQRQPINGSQCGGAGPLIVTVYRGAGDYMVATESAALGNFFH</sequence>
<dbReference type="AlphaFoldDB" id="A0AA36FSZ8"/>
<reference evidence="1" key="1">
    <citation type="submission" date="2023-06" db="EMBL/GenBank/DDBJ databases">
        <authorList>
            <person name="Delattre M."/>
        </authorList>
    </citation>
    <scope>NUCLEOTIDE SEQUENCE</scope>
    <source>
        <strain evidence="1">AF72</strain>
    </source>
</reference>
<comment type="caution">
    <text evidence="1">The sequence shown here is derived from an EMBL/GenBank/DDBJ whole genome shotgun (WGS) entry which is preliminary data.</text>
</comment>
<dbReference type="Proteomes" id="UP001177023">
    <property type="component" value="Unassembled WGS sequence"/>
</dbReference>
<feature type="non-terminal residue" evidence="1">
    <location>
        <position position="76"/>
    </location>
</feature>
<name>A0AA36FSZ8_9BILA</name>
<keyword evidence="2" id="KW-1185">Reference proteome</keyword>
<evidence type="ECO:0000313" key="2">
    <source>
        <dbReference type="Proteomes" id="UP001177023"/>
    </source>
</evidence>
<evidence type="ECO:0000313" key="1">
    <source>
        <dbReference type="EMBL" id="CAJ0564019.1"/>
    </source>
</evidence>
<gene>
    <name evidence="1" type="ORF">MSPICULIGERA_LOCUS2717</name>
</gene>
<dbReference type="EMBL" id="CATQJA010000774">
    <property type="protein sequence ID" value="CAJ0564019.1"/>
    <property type="molecule type" value="Genomic_DNA"/>
</dbReference>
<proteinExistence type="predicted"/>